<accession>L8GX24</accession>
<evidence type="ECO:0000313" key="3">
    <source>
        <dbReference type="Proteomes" id="UP000011083"/>
    </source>
</evidence>
<dbReference type="Proteomes" id="UP000011083">
    <property type="component" value="Unassembled WGS sequence"/>
</dbReference>
<gene>
    <name evidence="2" type="ORF">ACA1_088560</name>
</gene>
<protein>
    <submittedName>
        <fullName evidence="2">Uncharacterized protein</fullName>
    </submittedName>
</protein>
<name>L8GX24_ACACF</name>
<evidence type="ECO:0000313" key="2">
    <source>
        <dbReference type="EMBL" id="ELR16611.1"/>
    </source>
</evidence>
<feature type="compositionally biased region" description="Low complexity" evidence="1">
    <location>
        <begin position="26"/>
        <end position="68"/>
    </location>
</feature>
<reference evidence="2 3" key="1">
    <citation type="journal article" date="2013" name="Genome Biol.">
        <title>Genome of Acanthamoeba castellanii highlights extensive lateral gene transfer and early evolution of tyrosine kinase signaling.</title>
        <authorList>
            <person name="Clarke M."/>
            <person name="Lohan A.J."/>
            <person name="Liu B."/>
            <person name="Lagkouvardos I."/>
            <person name="Roy S."/>
            <person name="Zafar N."/>
            <person name="Bertelli C."/>
            <person name="Schilde C."/>
            <person name="Kianianmomeni A."/>
            <person name="Burglin T.R."/>
            <person name="Frech C."/>
            <person name="Turcotte B."/>
            <person name="Kopec K.O."/>
            <person name="Synnott J.M."/>
            <person name="Choo C."/>
            <person name="Paponov I."/>
            <person name="Finkler A."/>
            <person name="Soon Heng Tan C."/>
            <person name="Hutchins A.P."/>
            <person name="Weinmeier T."/>
            <person name="Rattei T."/>
            <person name="Chu J.S."/>
            <person name="Gimenez G."/>
            <person name="Irimia M."/>
            <person name="Rigden D.J."/>
            <person name="Fitzpatrick D.A."/>
            <person name="Lorenzo-Morales J."/>
            <person name="Bateman A."/>
            <person name="Chiu C.H."/>
            <person name="Tang P."/>
            <person name="Hegemann P."/>
            <person name="Fromm H."/>
            <person name="Raoult D."/>
            <person name="Greub G."/>
            <person name="Miranda-Saavedra D."/>
            <person name="Chen N."/>
            <person name="Nash P."/>
            <person name="Ginger M.L."/>
            <person name="Horn M."/>
            <person name="Schaap P."/>
            <person name="Caler L."/>
            <person name="Loftus B."/>
        </authorList>
    </citation>
    <scope>NUCLEOTIDE SEQUENCE [LARGE SCALE GENOMIC DNA]</scope>
    <source>
        <strain evidence="2 3">Neff</strain>
    </source>
</reference>
<sequence length="104" mass="10908">MYAHAPATTEAGMRAAYSSVSRELRPTASWPSRSTSTRSTAPPATSPRSPLVLTTSTTATASRASPSRIFASGDDDDDYNSRSIEEGDTLASQVGGAFYYGASH</sequence>
<dbReference type="AlphaFoldDB" id="L8GX24"/>
<dbReference type="EMBL" id="KB007985">
    <property type="protein sequence ID" value="ELR16611.1"/>
    <property type="molecule type" value="Genomic_DNA"/>
</dbReference>
<dbReference type="GeneID" id="14917331"/>
<organism evidence="2 3">
    <name type="scientific">Acanthamoeba castellanii (strain ATCC 30010 / Neff)</name>
    <dbReference type="NCBI Taxonomy" id="1257118"/>
    <lineage>
        <taxon>Eukaryota</taxon>
        <taxon>Amoebozoa</taxon>
        <taxon>Discosea</taxon>
        <taxon>Longamoebia</taxon>
        <taxon>Centramoebida</taxon>
        <taxon>Acanthamoebidae</taxon>
        <taxon>Acanthamoeba</taxon>
    </lineage>
</organism>
<dbReference type="RefSeq" id="XP_004338624.1">
    <property type="nucleotide sequence ID" value="XM_004338576.1"/>
</dbReference>
<evidence type="ECO:0000256" key="1">
    <source>
        <dbReference type="SAM" id="MobiDB-lite"/>
    </source>
</evidence>
<dbReference type="KEGG" id="acan:ACA1_088560"/>
<dbReference type="VEuPathDB" id="AmoebaDB:ACA1_088560"/>
<keyword evidence="3" id="KW-1185">Reference proteome</keyword>
<feature type="region of interest" description="Disordered" evidence="1">
    <location>
        <begin position="1"/>
        <end position="87"/>
    </location>
</feature>
<proteinExistence type="predicted"/>